<reference evidence="6" key="1">
    <citation type="journal article" date="2015" name="ISME J.">
        <title>Aquifer environment selects for microbial species cohorts in sediment and groundwater.</title>
        <authorList>
            <person name="Hug L.A."/>
            <person name="Thomas B.C."/>
            <person name="Brown C.T."/>
            <person name="Frischkorn K.R."/>
            <person name="Williams K.H."/>
            <person name="Tringe S.G."/>
            <person name="Banfield J.F."/>
        </authorList>
    </citation>
    <scope>NUCLEOTIDE SEQUENCE</scope>
</reference>
<evidence type="ECO:0000256" key="3">
    <source>
        <dbReference type="ARBA" id="ARBA00023274"/>
    </source>
</evidence>
<proteinExistence type="inferred from homology"/>
<keyword evidence="2 5" id="KW-0689">Ribosomal protein</keyword>
<dbReference type="NCBIfam" id="TIGR00012">
    <property type="entry name" value="L29"/>
    <property type="match status" value="1"/>
</dbReference>
<dbReference type="GO" id="GO:1990904">
    <property type="term" value="C:ribonucleoprotein complex"/>
    <property type="evidence" value="ECO:0007669"/>
    <property type="project" value="UniProtKB-KW"/>
</dbReference>
<gene>
    <name evidence="5" type="primary">rpmC</name>
</gene>
<evidence type="ECO:0000256" key="1">
    <source>
        <dbReference type="ARBA" id="ARBA00009254"/>
    </source>
</evidence>
<dbReference type="SUPFAM" id="SSF46561">
    <property type="entry name" value="Ribosomal protein L29 (L29p)"/>
    <property type="match status" value="1"/>
</dbReference>
<evidence type="ECO:0000256" key="4">
    <source>
        <dbReference type="ARBA" id="ARBA00035204"/>
    </source>
</evidence>
<name>A0A0H4T8L6_9CHLR</name>
<protein>
    <recommendedName>
        <fullName evidence="4 5">Large ribosomal subunit protein uL29</fullName>
    </recommendedName>
</protein>
<sequence length="69" mass="7977">MKVSEIRALSPDEIASRLDAARDGYRKLRFQAALGQLKDLSQLRLARRNIARLETVLRERSKEPEGRQE</sequence>
<evidence type="ECO:0000256" key="2">
    <source>
        <dbReference type="ARBA" id="ARBA00022980"/>
    </source>
</evidence>
<dbReference type="AlphaFoldDB" id="A0A0H4T8L6"/>
<accession>A0A0H4T8L6</accession>
<keyword evidence="3 5" id="KW-0687">Ribonucleoprotein</keyword>
<organism evidence="6">
    <name type="scientific">uncultured Chloroflexi bacterium Rifle_16ft_4_minimus_450</name>
    <dbReference type="NCBI Taxonomy" id="1665075"/>
    <lineage>
        <taxon>Bacteria</taxon>
        <taxon>Bacillati</taxon>
        <taxon>Chloroflexota</taxon>
        <taxon>environmental samples</taxon>
    </lineage>
</organism>
<comment type="similarity">
    <text evidence="1 5">Belongs to the universal ribosomal protein uL29 family.</text>
</comment>
<evidence type="ECO:0000313" key="6">
    <source>
        <dbReference type="EMBL" id="AKQ04228.1"/>
    </source>
</evidence>
<dbReference type="EMBL" id="KT007032">
    <property type="protein sequence ID" value="AKQ04228.1"/>
    <property type="molecule type" value="Genomic_DNA"/>
</dbReference>
<dbReference type="Gene3D" id="1.10.287.310">
    <property type="match status" value="1"/>
</dbReference>
<evidence type="ECO:0000256" key="5">
    <source>
        <dbReference type="HAMAP-Rule" id="MF_00374"/>
    </source>
</evidence>
<dbReference type="CDD" id="cd00427">
    <property type="entry name" value="Ribosomal_L29_HIP"/>
    <property type="match status" value="1"/>
</dbReference>
<dbReference type="GO" id="GO:0003735">
    <property type="term" value="F:structural constituent of ribosome"/>
    <property type="evidence" value="ECO:0007669"/>
    <property type="project" value="InterPro"/>
</dbReference>
<dbReference type="InterPro" id="IPR001854">
    <property type="entry name" value="Ribosomal_uL29"/>
</dbReference>
<dbReference type="GO" id="GO:0006412">
    <property type="term" value="P:translation"/>
    <property type="evidence" value="ECO:0007669"/>
    <property type="project" value="UniProtKB-UniRule"/>
</dbReference>
<dbReference type="HAMAP" id="MF_00374">
    <property type="entry name" value="Ribosomal_uL29"/>
    <property type="match status" value="1"/>
</dbReference>
<dbReference type="Pfam" id="PF00831">
    <property type="entry name" value="Ribosomal_L29"/>
    <property type="match status" value="1"/>
</dbReference>
<dbReference type="GO" id="GO:0005840">
    <property type="term" value="C:ribosome"/>
    <property type="evidence" value="ECO:0007669"/>
    <property type="project" value="UniProtKB-KW"/>
</dbReference>
<dbReference type="InterPro" id="IPR036049">
    <property type="entry name" value="Ribosomal_uL29_sf"/>
</dbReference>